<dbReference type="Proteomes" id="UP000215185">
    <property type="component" value="Chromosome 1"/>
</dbReference>
<accession>A0A239SZF5</accession>
<organism evidence="1 2">
    <name type="scientific">Streptococcus merionis</name>
    <dbReference type="NCBI Taxonomy" id="400065"/>
    <lineage>
        <taxon>Bacteria</taxon>
        <taxon>Bacillati</taxon>
        <taxon>Bacillota</taxon>
        <taxon>Bacilli</taxon>
        <taxon>Lactobacillales</taxon>
        <taxon>Streptococcaceae</taxon>
        <taxon>Streptococcus</taxon>
    </lineage>
</organism>
<dbReference type="KEGG" id="smen:SAMEA4412692_1932"/>
<dbReference type="eggNOG" id="ENOG5033290">
    <property type="taxonomic scope" value="Bacteria"/>
</dbReference>
<reference evidence="1 2" key="1">
    <citation type="submission" date="2017-06" db="EMBL/GenBank/DDBJ databases">
        <authorList>
            <consortium name="Pathogen Informatics"/>
        </authorList>
    </citation>
    <scope>NUCLEOTIDE SEQUENCE [LARGE SCALE GENOMIC DNA]</scope>
    <source>
        <strain evidence="1 2">NCTC13788</strain>
    </source>
</reference>
<dbReference type="EMBL" id="LT906439">
    <property type="protein sequence ID" value="SNU90622.1"/>
    <property type="molecule type" value="Genomic_DNA"/>
</dbReference>
<name>A0A239SZF5_9STRE</name>
<protein>
    <submittedName>
        <fullName evidence="1">Phage protein</fullName>
    </submittedName>
</protein>
<dbReference type="AlphaFoldDB" id="A0A239SZF5"/>
<keyword evidence="2" id="KW-1185">Reference proteome</keyword>
<gene>
    <name evidence="1" type="ORF">SAMEA4412692_01932</name>
</gene>
<proteinExistence type="predicted"/>
<dbReference type="STRING" id="1123308.GCA_000380085_01454"/>
<evidence type="ECO:0000313" key="2">
    <source>
        <dbReference type="Proteomes" id="UP000215185"/>
    </source>
</evidence>
<sequence>MGTTDKLTPKQEKFLLALMTSKTIDEATQKAGIARTTGYNYMKSLTFRRAYRKARTDVVQQTTALLQSASVEAVEVLREIMLDKSVSPYARQQSAQTVLTMAYKAHEVENVLEVVEELEARFEDEPSD</sequence>
<dbReference type="RefSeq" id="WP_018373997.1">
    <property type="nucleotide sequence ID" value="NZ_LT906439.1"/>
</dbReference>
<evidence type="ECO:0000313" key="1">
    <source>
        <dbReference type="EMBL" id="SNU90622.1"/>
    </source>
</evidence>